<dbReference type="InterPro" id="IPR004358">
    <property type="entry name" value="Sig_transdc_His_kin-like_C"/>
</dbReference>
<dbReference type="CDD" id="cd17546">
    <property type="entry name" value="REC_hyHK_CKI1_RcsC-like"/>
    <property type="match status" value="1"/>
</dbReference>
<dbReference type="InterPro" id="IPR035965">
    <property type="entry name" value="PAS-like_dom_sf"/>
</dbReference>
<dbReference type="PANTHER" id="PTHR45339:SF1">
    <property type="entry name" value="HYBRID SIGNAL TRANSDUCTION HISTIDINE KINASE J"/>
    <property type="match status" value="1"/>
</dbReference>
<dbReference type="CDD" id="cd16922">
    <property type="entry name" value="HATPase_EvgS-ArcB-TorS-like"/>
    <property type="match status" value="1"/>
</dbReference>
<comment type="catalytic activity">
    <reaction evidence="1">
        <text>ATP + protein L-histidine = ADP + protein N-phospho-L-histidine.</text>
        <dbReference type="EC" id="2.7.13.3"/>
    </reaction>
</comment>
<keyword evidence="11" id="KW-0472">Membrane</keyword>
<gene>
    <name evidence="16" type="ORF">SAMN05444280_11598</name>
</gene>
<dbReference type="Pfam" id="PF02518">
    <property type="entry name" value="HATPase_c"/>
    <property type="match status" value="1"/>
</dbReference>
<dbReference type="RefSeq" id="WP_073169344.1">
    <property type="nucleotide sequence ID" value="NZ_FQZE01000015.1"/>
</dbReference>
<keyword evidence="9" id="KW-1133">Transmembrane helix</keyword>
<dbReference type="SUPFAM" id="SSF55874">
    <property type="entry name" value="ATPase domain of HSP90 chaperone/DNA topoisomerase II/histidine kinase"/>
    <property type="match status" value="1"/>
</dbReference>
<dbReference type="EC" id="2.7.13.3" evidence="3"/>
<dbReference type="InterPro" id="IPR005467">
    <property type="entry name" value="His_kinase_dom"/>
</dbReference>
<dbReference type="InterPro" id="IPR003594">
    <property type="entry name" value="HATPase_dom"/>
</dbReference>
<dbReference type="PROSITE" id="PS50110">
    <property type="entry name" value="RESPONSE_REGULATORY"/>
    <property type="match status" value="1"/>
</dbReference>
<protein>
    <recommendedName>
        <fullName evidence="3">histidine kinase</fullName>
        <ecNumber evidence="3">2.7.13.3</ecNumber>
    </recommendedName>
</protein>
<dbReference type="Gene3D" id="1.20.120.160">
    <property type="entry name" value="HPT domain"/>
    <property type="match status" value="1"/>
</dbReference>
<evidence type="ECO:0000256" key="10">
    <source>
        <dbReference type="ARBA" id="ARBA00023012"/>
    </source>
</evidence>
<dbReference type="GO" id="GO:0000155">
    <property type="term" value="F:phosphorelay sensor kinase activity"/>
    <property type="evidence" value="ECO:0007669"/>
    <property type="project" value="InterPro"/>
</dbReference>
<dbReference type="PANTHER" id="PTHR45339">
    <property type="entry name" value="HYBRID SIGNAL TRANSDUCTION HISTIDINE KINASE J"/>
    <property type="match status" value="1"/>
</dbReference>
<evidence type="ECO:0000256" key="13">
    <source>
        <dbReference type="SAM" id="MobiDB-lite"/>
    </source>
</evidence>
<dbReference type="Pfam" id="PF00512">
    <property type="entry name" value="HisKA"/>
    <property type="match status" value="1"/>
</dbReference>
<dbReference type="InterPro" id="IPR036641">
    <property type="entry name" value="HPT_dom_sf"/>
</dbReference>
<evidence type="ECO:0000259" key="15">
    <source>
        <dbReference type="PROSITE" id="PS50110"/>
    </source>
</evidence>
<dbReference type="PROSITE" id="PS50109">
    <property type="entry name" value="HIS_KIN"/>
    <property type="match status" value="1"/>
</dbReference>
<dbReference type="InterPro" id="IPR036890">
    <property type="entry name" value="HATPase_C_sf"/>
</dbReference>
<evidence type="ECO:0000256" key="6">
    <source>
        <dbReference type="ARBA" id="ARBA00022692"/>
    </source>
</evidence>
<dbReference type="InterPro" id="IPR001789">
    <property type="entry name" value="Sig_transdc_resp-reg_receiver"/>
</dbReference>
<keyword evidence="10" id="KW-0902">Two-component regulatory system</keyword>
<dbReference type="Gene3D" id="3.30.565.10">
    <property type="entry name" value="Histidine kinase-like ATPase, C-terminal domain"/>
    <property type="match status" value="1"/>
</dbReference>
<evidence type="ECO:0000256" key="1">
    <source>
        <dbReference type="ARBA" id="ARBA00000085"/>
    </source>
</evidence>
<dbReference type="GO" id="GO:0005886">
    <property type="term" value="C:plasma membrane"/>
    <property type="evidence" value="ECO:0007669"/>
    <property type="project" value="UniProtKB-SubCell"/>
</dbReference>
<evidence type="ECO:0000256" key="9">
    <source>
        <dbReference type="ARBA" id="ARBA00022989"/>
    </source>
</evidence>
<evidence type="ECO:0000256" key="12">
    <source>
        <dbReference type="PROSITE-ProRule" id="PRU00169"/>
    </source>
</evidence>
<dbReference type="InterPro" id="IPR003661">
    <property type="entry name" value="HisK_dim/P_dom"/>
</dbReference>
<dbReference type="PRINTS" id="PR00344">
    <property type="entry name" value="BCTRLSENSOR"/>
</dbReference>
<evidence type="ECO:0000256" key="8">
    <source>
        <dbReference type="ARBA" id="ARBA00022840"/>
    </source>
</evidence>
<organism evidence="16 17">
    <name type="scientific">Tangfeifania diversioriginum</name>
    <dbReference type="NCBI Taxonomy" id="1168035"/>
    <lineage>
        <taxon>Bacteria</taxon>
        <taxon>Pseudomonadati</taxon>
        <taxon>Bacteroidota</taxon>
        <taxon>Bacteroidia</taxon>
        <taxon>Marinilabiliales</taxon>
        <taxon>Prolixibacteraceae</taxon>
        <taxon>Tangfeifania</taxon>
    </lineage>
</organism>
<dbReference type="InterPro" id="IPR011006">
    <property type="entry name" value="CheY-like_superfamily"/>
</dbReference>
<dbReference type="SMART" id="SM00448">
    <property type="entry name" value="REC"/>
    <property type="match status" value="1"/>
</dbReference>
<keyword evidence="5 12" id="KW-0597">Phosphoprotein</keyword>
<evidence type="ECO:0000256" key="3">
    <source>
        <dbReference type="ARBA" id="ARBA00012438"/>
    </source>
</evidence>
<dbReference type="Proteomes" id="UP000184050">
    <property type="component" value="Unassembled WGS sequence"/>
</dbReference>
<evidence type="ECO:0000256" key="2">
    <source>
        <dbReference type="ARBA" id="ARBA00004651"/>
    </source>
</evidence>
<name>A0A1M6I5I1_9BACT</name>
<dbReference type="SUPFAM" id="SSF47226">
    <property type="entry name" value="Histidine-containing phosphotransfer domain, HPT domain"/>
    <property type="match status" value="1"/>
</dbReference>
<evidence type="ECO:0000256" key="5">
    <source>
        <dbReference type="ARBA" id="ARBA00022553"/>
    </source>
</evidence>
<feature type="domain" description="Response regulatory" evidence="15">
    <location>
        <begin position="553"/>
        <end position="671"/>
    </location>
</feature>
<evidence type="ECO:0000256" key="11">
    <source>
        <dbReference type="ARBA" id="ARBA00023136"/>
    </source>
</evidence>
<evidence type="ECO:0000313" key="17">
    <source>
        <dbReference type="Proteomes" id="UP000184050"/>
    </source>
</evidence>
<keyword evidence="17" id="KW-1185">Reference proteome</keyword>
<keyword evidence="16" id="KW-0808">Transferase</keyword>
<dbReference type="InterPro" id="IPR036097">
    <property type="entry name" value="HisK_dim/P_sf"/>
</dbReference>
<dbReference type="Gene3D" id="1.10.287.130">
    <property type="match status" value="1"/>
</dbReference>
<keyword evidence="4" id="KW-1003">Cell membrane</keyword>
<accession>A0A1M6I5I1</accession>
<dbReference type="AlphaFoldDB" id="A0A1M6I5I1"/>
<evidence type="ECO:0000256" key="7">
    <source>
        <dbReference type="ARBA" id="ARBA00022741"/>
    </source>
</evidence>
<dbReference type="GO" id="GO:0005524">
    <property type="term" value="F:ATP binding"/>
    <property type="evidence" value="ECO:0007669"/>
    <property type="project" value="UniProtKB-KW"/>
</dbReference>
<dbReference type="SUPFAM" id="SSF47384">
    <property type="entry name" value="Homodimeric domain of signal transducing histidine kinase"/>
    <property type="match status" value="1"/>
</dbReference>
<evidence type="ECO:0000256" key="4">
    <source>
        <dbReference type="ARBA" id="ARBA00022475"/>
    </source>
</evidence>
<dbReference type="SMART" id="SM00388">
    <property type="entry name" value="HisKA"/>
    <property type="match status" value="1"/>
</dbReference>
<feature type="domain" description="Histidine kinase" evidence="14">
    <location>
        <begin position="308"/>
        <end position="529"/>
    </location>
</feature>
<dbReference type="OrthoDB" id="1046984at2"/>
<keyword evidence="8" id="KW-0067">ATP-binding</keyword>
<dbReference type="EMBL" id="FQZE01000015">
    <property type="protein sequence ID" value="SHJ29688.1"/>
    <property type="molecule type" value="Genomic_DNA"/>
</dbReference>
<keyword evidence="16" id="KW-0418">Kinase</keyword>
<keyword evidence="7" id="KW-0547">Nucleotide-binding</keyword>
<feature type="modified residue" description="4-aspartylphosphate" evidence="12">
    <location>
        <position position="602"/>
    </location>
</feature>
<proteinExistence type="predicted"/>
<evidence type="ECO:0000313" key="16">
    <source>
        <dbReference type="EMBL" id="SHJ29688.1"/>
    </source>
</evidence>
<sequence length="807" mass="91988">MEENLNKHLEQISRLISGLREKDADLKKLVELDKSLDLLSHKLKTARLDIYTGELKPEKQGARQDAVLYFDKKFNIIRFVGAMENVFGRRNPERLPKISAIMAEEDFVQLKERTGLLWETDEPQSFDSYIVSKNGIMLPVNILLEKVTFGDSLETVSAGLLFFNETPSDLEDYREILLENLPDIDVYLFDNQFRHVLTGGREKEKMKLSNADVTGKTLFEVFDEKTQKRLFPFYRNALDGKVSEGEVRIKSEVYFVSATPVYGLNKQVVGGALISQNVTKEKEVEKNLIRAKREAEDADKAKSVFLANMSHEIRTPLNAIVGFTGLLNKTGLTPQQKKFSELISKSSEHLLSVVNEVLFLFKLGMGKVFIEEVPFNTRELVQNVKESLRFRADEKNLGFRFIVDKAVPKVVIGDPFRMKQILINLTANALKFTDEGKVAVRVFSEKATSKKVYLRFEVEDTGIGISKEDLDTIFDEFAQPGMKNEKMRKGAGLGLTIVRKLVELLNGRLHVESELGKGSEFTVVIPFVKAKKSDKVEKPKEYDLNFNLLRNKRILYADDDENNLLLAEAILSGWEIDFEIARDGAEALQWLEKETFDVVLLDIHMPHFSGVDVVKKTRRNTENANRHVKMLAVTANVMEKDLEKYLGSGFDDYILKPFREDKLYNKICNLLDIEVQEIKSAEKETDDETPENETDHFDTSDLMKTTGGNVAFFNQMMDTFITNAKDTSQSISRLAGEGNWEEVGQKAHKAIPSFRYFKLHNLVNDLTRLEELGLHQKNFDPMPPMAQKTAAAIDTIIEEAENFKLKE</sequence>
<dbReference type="SUPFAM" id="SSF55785">
    <property type="entry name" value="PYP-like sensor domain (PAS domain)"/>
    <property type="match status" value="1"/>
</dbReference>
<reference evidence="16 17" key="1">
    <citation type="submission" date="2016-11" db="EMBL/GenBank/DDBJ databases">
        <authorList>
            <person name="Jaros S."/>
            <person name="Januszkiewicz K."/>
            <person name="Wedrychowicz H."/>
        </authorList>
    </citation>
    <scope>NUCLEOTIDE SEQUENCE [LARGE SCALE GENOMIC DNA]</scope>
    <source>
        <strain evidence="16 17">DSM 27063</strain>
    </source>
</reference>
<keyword evidence="6" id="KW-0812">Transmembrane</keyword>
<dbReference type="SUPFAM" id="SSF52172">
    <property type="entry name" value="CheY-like"/>
    <property type="match status" value="1"/>
</dbReference>
<dbReference type="CDD" id="cd00082">
    <property type="entry name" value="HisKA"/>
    <property type="match status" value="1"/>
</dbReference>
<dbReference type="Pfam" id="PF00072">
    <property type="entry name" value="Response_reg"/>
    <property type="match status" value="1"/>
</dbReference>
<dbReference type="SMART" id="SM00387">
    <property type="entry name" value="HATPase_c"/>
    <property type="match status" value="1"/>
</dbReference>
<dbReference type="FunFam" id="3.30.565.10:FF:000010">
    <property type="entry name" value="Sensor histidine kinase RcsC"/>
    <property type="match status" value="1"/>
</dbReference>
<feature type="region of interest" description="Disordered" evidence="13">
    <location>
        <begin position="681"/>
        <end position="701"/>
    </location>
</feature>
<dbReference type="STRING" id="1168035.SAMN05444280_11598"/>
<dbReference type="Gene3D" id="3.30.450.20">
    <property type="entry name" value="PAS domain"/>
    <property type="match status" value="1"/>
</dbReference>
<evidence type="ECO:0000259" key="14">
    <source>
        <dbReference type="PROSITE" id="PS50109"/>
    </source>
</evidence>
<dbReference type="Gene3D" id="3.40.50.2300">
    <property type="match status" value="1"/>
</dbReference>
<comment type="subcellular location">
    <subcellularLocation>
        <location evidence="2">Cell membrane</location>
        <topology evidence="2">Multi-pass membrane protein</topology>
    </subcellularLocation>
</comment>